<dbReference type="EMBL" id="JAERRB010000026">
    <property type="protein sequence ID" value="MBL0745974.1"/>
    <property type="molecule type" value="Genomic_DNA"/>
</dbReference>
<sequence length="132" mass="14898">MGWKNSKGQNQGDRGGCWVTLEGELNWNYEREAARRVVSALTGVKGIFNNMKIKPTSLDVIEAKEIKNALSRNWSIDTSDIKVTVLGTKVTLYGTVSSWFQREEAERIAWKAPGVWAVDNNLIVEYDYSIVD</sequence>
<dbReference type="PANTHER" id="PTHR34606">
    <property type="entry name" value="BON DOMAIN-CONTAINING PROTEIN"/>
    <property type="match status" value="1"/>
</dbReference>
<keyword evidence="3" id="KW-1185">Reference proteome</keyword>
<evidence type="ECO:0000259" key="1">
    <source>
        <dbReference type="PROSITE" id="PS50914"/>
    </source>
</evidence>
<dbReference type="Pfam" id="PF04972">
    <property type="entry name" value="BON"/>
    <property type="match status" value="2"/>
</dbReference>
<name>A0ABS1L2R1_9BACT</name>
<evidence type="ECO:0000313" key="2">
    <source>
        <dbReference type="EMBL" id="MBL0745974.1"/>
    </source>
</evidence>
<accession>A0ABS1L2R1</accession>
<protein>
    <submittedName>
        <fullName evidence="2">BON domain-containing protein</fullName>
    </submittedName>
</protein>
<comment type="caution">
    <text evidence="2">The sequence shown here is derived from an EMBL/GenBank/DDBJ whole genome shotgun (WGS) entry which is preliminary data.</text>
</comment>
<proteinExistence type="predicted"/>
<dbReference type="InterPro" id="IPR014004">
    <property type="entry name" value="Transpt-assoc_nodulatn_dom_bac"/>
</dbReference>
<dbReference type="PROSITE" id="PS50914">
    <property type="entry name" value="BON"/>
    <property type="match status" value="1"/>
</dbReference>
<feature type="domain" description="BON" evidence="1">
    <location>
        <begin position="58"/>
        <end position="126"/>
    </location>
</feature>
<dbReference type="InterPro" id="IPR007055">
    <property type="entry name" value="BON_dom"/>
</dbReference>
<dbReference type="Proteomes" id="UP000613030">
    <property type="component" value="Unassembled WGS sequence"/>
</dbReference>
<evidence type="ECO:0000313" key="3">
    <source>
        <dbReference type="Proteomes" id="UP000613030"/>
    </source>
</evidence>
<dbReference type="SMART" id="SM00749">
    <property type="entry name" value="BON"/>
    <property type="match status" value="1"/>
</dbReference>
<dbReference type="Gene3D" id="3.30.1340.30">
    <property type="match status" value="2"/>
</dbReference>
<organism evidence="2 3">
    <name type="scientific">Chryseolinea lacunae</name>
    <dbReference type="NCBI Taxonomy" id="2801331"/>
    <lineage>
        <taxon>Bacteria</taxon>
        <taxon>Pseudomonadati</taxon>
        <taxon>Bacteroidota</taxon>
        <taxon>Cytophagia</taxon>
        <taxon>Cytophagales</taxon>
        <taxon>Fulvivirgaceae</taxon>
        <taxon>Chryseolinea</taxon>
    </lineage>
</organism>
<gene>
    <name evidence="2" type="ORF">JI741_32405</name>
</gene>
<dbReference type="RefSeq" id="WP_202016732.1">
    <property type="nucleotide sequence ID" value="NZ_JAERRB010000026.1"/>
</dbReference>
<reference evidence="2 3" key="1">
    <citation type="submission" date="2021-01" db="EMBL/GenBank/DDBJ databases">
        <title>Chryseolinea sp. Jin1 Genome sequencing and assembly.</title>
        <authorList>
            <person name="Kim I."/>
        </authorList>
    </citation>
    <scope>NUCLEOTIDE SEQUENCE [LARGE SCALE GENOMIC DNA]</scope>
    <source>
        <strain evidence="2 3">Jin1</strain>
    </source>
</reference>
<dbReference type="InterPro" id="IPR051686">
    <property type="entry name" value="Lipoprotein_DolP"/>
</dbReference>
<dbReference type="PANTHER" id="PTHR34606:SF15">
    <property type="entry name" value="BON DOMAIN-CONTAINING PROTEIN"/>
    <property type="match status" value="1"/>
</dbReference>